<evidence type="ECO:0000313" key="2">
    <source>
        <dbReference type="Proteomes" id="UP000598350"/>
    </source>
</evidence>
<evidence type="ECO:0000313" key="1">
    <source>
        <dbReference type="EMBL" id="MBD0852652.1"/>
    </source>
</evidence>
<dbReference type="Proteomes" id="UP000598350">
    <property type="component" value="Unassembled WGS sequence"/>
</dbReference>
<dbReference type="EMBL" id="JABTCG010000016">
    <property type="protein sequence ID" value="MBD0852652.1"/>
    <property type="molecule type" value="Genomic_DNA"/>
</dbReference>
<sequence length="122" mass="13503">MKKMTSILFLFGVLMFSCEKESSSDEYSIEAEVLGRNTDCGIYAVKILNGLSQVQSIVGSKVGDSIYIAKNLPTELETAGLKILIDVRKPQNDELGPCTTLGPAYYWLFVKRAEKKETSIKS</sequence>
<reference evidence="1 2" key="1">
    <citation type="submission" date="2020-05" db="EMBL/GenBank/DDBJ databases">
        <title>The draft genome sequence of Maribacter arenosus CAU 1321.</title>
        <authorList>
            <person name="Mu L."/>
        </authorList>
    </citation>
    <scope>NUCLEOTIDE SEQUENCE [LARGE SCALE GENOMIC DNA]</scope>
    <source>
        <strain evidence="1 2">CAU 1321</strain>
    </source>
</reference>
<dbReference type="RefSeq" id="WP_188315772.1">
    <property type="nucleotide sequence ID" value="NZ_JABTCG010000016.1"/>
</dbReference>
<protein>
    <recommendedName>
        <fullName evidence="3">Lipoprotein</fullName>
    </recommendedName>
</protein>
<comment type="caution">
    <text evidence="1">The sequence shown here is derived from an EMBL/GenBank/DDBJ whole genome shotgun (WGS) entry which is preliminary data.</text>
</comment>
<dbReference type="PROSITE" id="PS51257">
    <property type="entry name" value="PROKAR_LIPOPROTEIN"/>
    <property type="match status" value="1"/>
</dbReference>
<keyword evidence="2" id="KW-1185">Reference proteome</keyword>
<evidence type="ECO:0008006" key="3">
    <source>
        <dbReference type="Google" id="ProtNLM"/>
    </source>
</evidence>
<proteinExistence type="predicted"/>
<organism evidence="1 2">
    <name type="scientific">Maribacter arenosus</name>
    <dbReference type="NCBI Taxonomy" id="1854708"/>
    <lineage>
        <taxon>Bacteria</taxon>
        <taxon>Pseudomonadati</taxon>
        <taxon>Bacteroidota</taxon>
        <taxon>Flavobacteriia</taxon>
        <taxon>Flavobacteriales</taxon>
        <taxon>Flavobacteriaceae</taxon>
        <taxon>Maribacter</taxon>
    </lineage>
</organism>
<accession>A0ABR7VGC1</accession>
<name>A0ABR7VGC1_9FLAO</name>
<gene>
    <name evidence="1" type="ORF">HPE63_18420</name>
</gene>